<evidence type="ECO:0000256" key="4">
    <source>
        <dbReference type="ARBA" id="ARBA00022989"/>
    </source>
</evidence>
<reference evidence="7 10" key="2">
    <citation type="submission" date="2019-07" db="EMBL/GenBank/DDBJ databases">
        <title>Whole genome shotgun sequence of Alkalibacterium putridalgicola NBRC 103243.</title>
        <authorList>
            <person name="Hosoyama A."/>
            <person name="Uohara A."/>
            <person name="Ohji S."/>
            <person name="Ichikawa N."/>
        </authorList>
    </citation>
    <scope>NUCLEOTIDE SEQUENCE [LARGE SCALE GENOMIC DNA]</scope>
    <source>
        <strain evidence="7 10">NBRC 103243</strain>
    </source>
</reference>
<dbReference type="Pfam" id="PF02653">
    <property type="entry name" value="BPD_transp_2"/>
    <property type="match status" value="1"/>
</dbReference>
<keyword evidence="3 6" id="KW-0812">Transmembrane</keyword>
<dbReference type="GO" id="GO:0005886">
    <property type="term" value="C:plasma membrane"/>
    <property type="evidence" value="ECO:0007669"/>
    <property type="project" value="UniProtKB-SubCell"/>
</dbReference>
<feature type="transmembrane region" description="Helical" evidence="6">
    <location>
        <begin position="264"/>
        <end position="281"/>
    </location>
</feature>
<keyword evidence="5 6" id="KW-0472">Membrane</keyword>
<evidence type="ECO:0000256" key="3">
    <source>
        <dbReference type="ARBA" id="ARBA00022692"/>
    </source>
</evidence>
<evidence type="ECO:0000256" key="5">
    <source>
        <dbReference type="ARBA" id="ARBA00023136"/>
    </source>
</evidence>
<feature type="transmembrane region" description="Helical" evidence="6">
    <location>
        <begin position="57"/>
        <end position="78"/>
    </location>
</feature>
<dbReference type="EMBL" id="BJUX01000045">
    <property type="protein sequence ID" value="GEK90299.1"/>
    <property type="molecule type" value="Genomic_DNA"/>
</dbReference>
<keyword evidence="2" id="KW-1003">Cell membrane</keyword>
<dbReference type="Proteomes" id="UP000321425">
    <property type="component" value="Unassembled WGS sequence"/>
</dbReference>
<feature type="transmembrane region" description="Helical" evidence="6">
    <location>
        <begin position="207"/>
        <end position="228"/>
    </location>
</feature>
<dbReference type="EMBL" id="FOBL01000056">
    <property type="protein sequence ID" value="SEM34783.1"/>
    <property type="molecule type" value="Genomic_DNA"/>
</dbReference>
<evidence type="ECO:0000313" key="8">
    <source>
        <dbReference type="EMBL" id="SEM34783.1"/>
    </source>
</evidence>
<organism evidence="8 9">
    <name type="scientific">Alkalibacterium putridalgicola</name>
    <dbReference type="NCBI Taxonomy" id="426703"/>
    <lineage>
        <taxon>Bacteria</taxon>
        <taxon>Bacillati</taxon>
        <taxon>Bacillota</taxon>
        <taxon>Bacilli</taxon>
        <taxon>Lactobacillales</taxon>
        <taxon>Carnobacteriaceae</taxon>
        <taxon>Alkalibacterium</taxon>
    </lineage>
</organism>
<name>A0A1H7XMA9_9LACT</name>
<dbReference type="CDD" id="cd06574">
    <property type="entry name" value="TM_PBP1_branched-chain-AA_like"/>
    <property type="match status" value="1"/>
</dbReference>
<evidence type="ECO:0000256" key="1">
    <source>
        <dbReference type="ARBA" id="ARBA00004651"/>
    </source>
</evidence>
<dbReference type="InterPro" id="IPR001851">
    <property type="entry name" value="ABC_transp_permease"/>
</dbReference>
<evidence type="ECO:0000256" key="6">
    <source>
        <dbReference type="SAM" id="Phobius"/>
    </source>
</evidence>
<dbReference type="GO" id="GO:0022857">
    <property type="term" value="F:transmembrane transporter activity"/>
    <property type="evidence" value="ECO:0007669"/>
    <property type="project" value="InterPro"/>
</dbReference>
<feature type="transmembrane region" description="Helical" evidence="6">
    <location>
        <begin position="240"/>
        <end position="258"/>
    </location>
</feature>
<evidence type="ECO:0000313" key="10">
    <source>
        <dbReference type="Proteomes" id="UP000321425"/>
    </source>
</evidence>
<dbReference type="OrthoDB" id="9778389at2"/>
<feature type="transmembrane region" description="Helical" evidence="6">
    <location>
        <begin position="131"/>
        <end position="151"/>
    </location>
</feature>
<evidence type="ECO:0000256" key="2">
    <source>
        <dbReference type="ARBA" id="ARBA00022475"/>
    </source>
</evidence>
<dbReference type="PANTHER" id="PTHR32196:SF69">
    <property type="entry name" value="BRANCHED-CHAIN AMINO ACID TRANSPORT SYSTEM, PERMEASE PROTEIN"/>
    <property type="match status" value="1"/>
</dbReference>
<protein>
    <submittedName>
        <fullName evidence="7">ABC transporter permease</fullName>
    </submittedName>
    <submittedName>
        <fullName evidence="8">Putative ABC transport system permease protein</fullName>
    </submittedName>
</protein>
<keyword evidence="10" id="KW-1185">Reference proteome</keyword>
<sequence length="309" mass="32798">MALLLSSISQGLLWAIMAIGVYLTFRILNVADLTAEGSFPLGAAVSTSLIVNGVAPWLSVLIALLGGMAAGFVSGFLYTKWKIPALLSGIITMTGLYSINLRVMGQANISLLGEGTLIRTVESFGLNKTNAVLLVGSIAVGHVILALHMFFHTEVGLAIRSTGDNNEMSEANGIRTNVMKVIGYMLSNGLIATSGALLAQNNGYADISMGIGTIVIGLASIIIGEVFFRNLSIAKRLMTVVLGSVIYRLLILIVLEMNVNPQDLKIFSAILLALALRLPAVQDRLSKPKSKVNVSKTTKKGGALSWLQR</sequence>
<gene>
    <name evidence="7" type="ORF">APU01nite_23380</name>
    <name evidence="8" type="ORF">SAMN04488100_1562</name>
</gene>
<reference evidence="8 9" key="1">
    <citation type="submission" date="2016-10" db="EMBL/GenBank/DDBJ databases">
        <authorList>
            <person name="de Groot N.N."/>
        </authorList>
    </citation>
    <scope>NUCLEOTIDE SEQUENCE [LARGE SCALE GENOMIC DNA]</scope>
    <source>
        <strain evidence="8 9">DSM 19182</strain>
    </source>
</reference>
<evidence type="ECO:0000313" key="7">
    <source>
        <dbReference type="EMBL" id="GEK90299.1"/>
    </source>
</evidence>
<dbReference type="Proteomes" id="UP000198548">
    <property type="component" value="Unassembled WGS sequence"/>
</dbReference>
<keyword evidence="4 6" id="KW-1133">Transmembrane helix</keyword>
<dbReference type="RefSeq" id="WP_091490174.1">
    <property type="nucleotide sequence ID" value="NZ_BJUX01000045.1"/>
</dbReference>
<accession>A0A1H7XMA9</accession>
<dbReference type="AlphaFoldDB" id="A0A1H7XMA9"/>
<dbReference type="STRING" id="426703.SAMN04488100_1562"/>
<feature type="transmembrane region" description="Helical" evidence="6">
    <location>
        <begin position="85"/>
        <end position="103"/>
    </location>
</feature>
<comment type="subcellular location">
    <subcellularLocation>
        <location evidence="1">Cell membrane</location>
        <topology evidence="1">Multi-pass membrane protein</topology>
    </subcellularLocation>
</comment>
<dbReference type="PANTHER" id="PTHR32196">
    <property type="entry name" value="ABC TRANSPORTER PERMEASE PROTEIN YPHD-RELATED-RELATED"/>
    <property type="match status" value="1"/>
</dbReference>
<evidence type="ECO:0000313" key="9">
    <source>
        <dbReference type="Proteomes" id="UP000198548"/>
    </source>
</evidence>
<feature type="transmembrane region" description="Helical" evidence="6">
    <location>
        <begin position="181"/>
        <end position="201"/>
    </location>
</feature>
<proteinExistence type="predicted"/>
<feature type="transmembrane region" description="Helical" evidence="6">
    <location>
        <begin position="12"/>
        <end position="31"/>
    </location>
</feature>